<protein>
    <submittedName>
        <fullName evidence="1">Uncharacterized protein</fullName>
    </submittedName>
</protein>
<dbReference type="Proteomes" id="UP000036938">
    <property type="component" value="Unassembled WGS sequence"/>
</dbReference>
<evidence type="ECO:0000313" key="2">
    <source>
        <dbReference type="Proteomes" id="UP000036938"/>
    </source>
</evidence>
<accession>A0A0L1JTU5</accession>
<gene>
    <name evidence="1" type="ORF">ATO11_00515</name>
</gene>
<reference evidence="1 2" key="1">
    <citation type="journal article" date="2015" name="Int. J. Syst. Evol. Microbiol.">
        <title>Aestuariivita atlantica sp. nov., isolated from deep sea sediment of the Atlantic Ocean.</title>
        <authorList>
            <person name="Li G."/>
            <person name="Lai Q."/>
            <person name="Du Y."/>
            <person name="Liu X."/>
            <person name="Sun F."/>
            <person name="Shao Z."/>
        </authorList>
    </citation>
    <scope>NUCLEOTIDE SEQUENCE [LARGE SCALE GENOMIC DNA]</scope>
    <source>
        <strain evidence="1 2">22II-S11-z3</strain>
    </source>
</reference>
<sequence length="110" mass="11942">MADIVASHRAFARQFAAARHGFRPRFSVRPGSGWAKRKRVRAAPGNFVCAGYAERRGRVKGAQAGFVGHRRGIKAKPPRHRRAAPRHVDLAGLGAPLAWLADVAAINRTA</sequence>
<proteinExistence type="predicted"/>
<name>A0A0L1JTU5_9RHOB</name>
<evidence type="ECO:0000313" key="1">
    <source>
        <dbReference type="EMBL" id="KNG95170.1"/>
    </source>
</evidence>
<keyword evidence="2" id="KW-1185">Reference proteome</keyword>
<comment type="caution">
    <text evidence="1">The sequence shown here is derived from an EMBL/GenBank/DDBJ whole genome shotgun (WGS) entry which is preliminary data.</text>
</comment>
<organism evidence="1 2">
    <name type="scientific">Pseudaestuariivita atlantica</name>
    <dbReference type="NCBI Taxonomy" id="1317121"/>
    <lineage>
        <taxon>Bacteria</taxon>
        <taxon>Pseudomonadati</taxon>
        <taxon>Pseudomonadota</taxon>
        <taxon>Alphaproteobacteria</taxon>
        <taxon>Rhodobacterales</taxon>
        <taxon>Paracoccaceae</taxon>
        <taxon>Pseudaestuariivita</taxon>
    </lineage>
</organism>
<dbReference type="EMBL" id="AQQZ01000001">
    <property type="protein sequence ID" value="KNG95170.1"/>
    <property type="molecule type" value="Genomic_DNA"/>
</dbReference>
<dbReference type="AlphaFoldDB" id="A0A0L1JTU5"/>